<feature type="region of interest" description="Disordered" evidence="1">
    <location>
        <begin position="18"/>
        <end position="96"/>
    </location>
</feature>
<evidence type="ECO:0000313" key="2">
    <source>
        <dbReference type="EMBL" id="EDM01908.1"/>
    </source>
</evidence>
<name>A6ILN1_RAT</name>
<dbReference type="Proteomes" id="UP000234681">
    <property type="component" value="Chromosome 4"/>
</dbReference>
<feature type="compositionally biased region" description="Basic residues" evidence="1">
    <location>
        <begin position="22"/>
        <end position="33"/>
    </location>
</feature>
<gene>
    <name evidence="2 4" type="primary">Ptms</name>
    <name evidence="2" type="ORF">rCG_29685</name>
</gene>
<evidence type="ECO:0000313" key="3">
    <source>
        <dbReference type="Proteomes" id="UP000234681"/>
    </source>
</evidence>
<evidence type="ECO:0000256" key="1">
    <source>
        <dbReference type="SAM" id="MobiDB-lite"/>
    </source>
</evidence>
<organism evidence="2 3">
    <name type="scientific">Rattus norvegicus</name>
    <name type="common">Rat</name>
    <dbReference type="NCBI Taxonomy" id="10116"/>
    <lineage>
        <taxon>Eukaryota</taxon>
        <taxon>Metazoa</taxon>
        <taxon>Chordata</taxon>
        <taxon>Craniata</taxon>
        <taxon>Vertebrata</taxon>
        <taxon>Euteleostomi</taxon>
        <taxon>Mammalia</taxon>
        <taxon>Eutheria</taxon>
        <taxon>Euarchontoglires</taxon>
        <taxon>Glires</taxon>
        <taxon>Rodentia</taxon>
        <taxon>Myomorpha</taxon>
        <taxon>Muroidea</taxon>
        <taxon>Muridae</taxon>
        <taxon>Murinae</taxon>
        <taxon>Rattus</taxon>
    </lineage>
</organism>
<reference evidence="2 3" key="1">
    <citation type="submission" date="2005-09" db="EMBL/GenBank/DDBJ databases">
        <authorList>
            <person name="Mural R.J."/>
            <person name="Li P.W."/>
            <person name="Adams M.D."/>
            <person name="Amanatides P.G."/>
            <person name="Baden-Tillson H."/>
            <person name="Barnstead M."/>
            <person name="Chin S.H."/>
            <person name="Dew I."/>
            <person name="Evans C.A."/>
            <person name="Ferriera S."/>
            <person name="Flanigan M."/>
            <person name="Fosler C."/>
            <person name="Glodek A."/>
            <person name="Gu Z."/>
            <person name="Holt R.A."/>
            <person name="Jennings D."/>
            <person name="Kraft C.L."/>
            <person name="Lu F."/>
            <person name="Nguyen T."/>
            <person name="Nusskern D.R."/>
            <person name="Pfannkoch C.M."/>
            <person name="Sitter C."/>
            <person name="Sutton G.G."/>
            <person name="Venter J.C."/>
            <person name="Wang Z."/>
            <person name="Woodage T."/>
            <person name="Zheng X.H."/>
            <person name="Zhong F."/>
        </authorList>
    </citation>
    <scope>NUCLEOTIDE SEQUENCE [LARGE SCALE GENOMIC DNA]</scope>
    <source>
        <strain>BN</strain>
        <strain evidence="3">Sprague-Dawley</strain>
    </source>
</reference>
<evidence type="ECO:0000313" key="4">
    <source>
        <dbReference type="RGD" id="621529"/>
    </source>
</evidence>
<protein>
    <submittedName>
        <fullName evidence="2">Parathymosin, isoform CRA_a</fullName>
    </submittedName>
</protein>
<dbReference type="RGD" id="621529">
    <property type="gene designation" value="Ptms"/>
</dbReference>
<accession>A6ILN1</accession>
<feature type="compositionally biased region" description="Gly residues" evidence="1">
    <location>
        <begin position="67"/>
        <end position="80"/>
    </location>
</feature>
<sequence>MELRRRKKKLLRMERMMMKETKKMRRKRRRRTKAPCGRELLKRRMKRIPRGRRQKTGRRLEPLPVGLGMGGPSGPGGGAGTHKSSPPSPGSLLWPCPRAVTLAL</sequence>
<dbReference type="EMBL" id="CH473964">
    <property type="protein sequence ID" value="EDM01908.1"/>
    <property type="molecule type" value="Genomic_DNA"/>
</dbReference>
<proteinExistence type="predicted"/>
<dbReference type="AlphaFoldDB" id="A6ILN1"/>
<feature type="compositionally biased region" description="Basic residues" evidence="1">
    <location>
        <begin position="41"/>
        <end position="57"/>
    </location>
</feature>